<feature type="compositionally biased region" description="Low complexity" evidence="1">
    <location>
        <begin position="41"/>
        <end position="56"/>
    </location>
</feature>
<feature type="compositionally biased region" description="Polar residues" evidence="1">
    <location>
        <begin position="192"/>
        <end position="205"/>
    </location>
</feature>
<protein>
    <recommendedName>
        <fullName evidence="4">Protein FAF1</fullName>
    </recommendedName>
</protein>
<dbReference type="RefSeq" id="XP_070870350.1">
    <property type="nucleotide sequence ID" value="XM_071014701.1"/>
</dbReference>
<keyword evidence="3" id="KW-1185">Reference proteome</keyword>
<proteinExistence type="predicted"/>
<feature type="region of interest" description="Disordered" evidence="1">
    <location>
        <begin position="1"/>
        <end position="159"/>
    </location>
</feature>
<dbReference type="PANTHER" id="PTHR28096">
    <property type="entry name" value="PROTEIN FAF1"/>
    <property type="match status" value="1"/>
</dbReference>
<sequence length="327" mass="35066">MPSSLGKRKSRTSEDADGSQEPMDAQELLRRHFEAHFKPLAAPGAARAAQKDAANANPSKGARSVSDSESDQDEDYSDGDVETDQSDSEWSGVSDDDEDGFEGHKVEVVDHSSSSADPTAKMSKQELKAYLSSRPPDPSRATAQRTSATNSKKASDDGDQLEDSAAFLANDLALQRLISESHILSAAGANPSHWQSQHAAGTAANSRPFAAGRTARKTTDMRIQALGAKGSILAQEKMPMAMRKGIVGAAAAREEKRRREARENGIILEREAKKPKTASKKKGDRPVDLPAVGRMRGAELRVSAREARAIADSVRGPAGKGKGRRRR</sequence>
<feature type="region of interest" description="Disordered" evidence="1">
    <location>
        <begin position="253"/>
        <end position="327"/>
    </location>
</feature>
<feature type="compositionally biased region" description="Basic residues" evidence="1">
    <location>
        <begin position="1"/>
        <end position="10"/>
    </location>
</feature>
<feature type="compositionally biased region" description="Basic and acidic residues" evidence="1">
    <location>
        <begin position="296"/>
        <end position="309"/>
    </location>
</feature>
<gene>
    <name evidence="2" type="ORF">VTJ83DRAFT_997</name>
</gene>
<feature type="compositionally biased region" description="Acidic residues" evidence="1">
    <location>
        <begin position="68"/>
        <end position="87"/>
    </location>
</feature>
<dbReference type="GeneID" id="98129345"/>
<reference evidence="2 3" key="1">
    <citation type="journal article" date="2024" name="Commun. Biol.">
        <title>Comparative genomic analysis of thermophilic fungi reveals convergent evolutionary adaptations and gene losses.</title>
        <authorList>
            <person name="Steindorff A.S."/>
            <person name="Aguilar-Pontes M.V."/>
            <person name="Robinson A.J."/>
            <person name="Andreopoulos B."/>
            <person name="LaButti K."/>
            <person name="Kuo A."/>
            <person name="Mondo S."/>
            <person name="Riley R."/>
            <person name="Otillar R."/>
            <person name="Haridas S."/>
            <person name="Lipzen A."/>
            <person name="Grimwood J."/>
            <person name="Schmutz J."/>
            <person name="Clum A."/>
            <person name="Reid I.D."/>
            <person name="Moisan M.C."/>
            <person name="Butler G."/>
            <person name="Nguyen T.T.M."/>
            <person name="Dewar K."/>
            <person name="Conant G."/>
            <person name="Drula E."/>
            <person name="Henrissat B."/>
            <person name="Hansel C."/>
            <person name="Singer S."/>
            <person name="Hutchinson M.I."/>
            <person name="de Vries R.P."/>
            <person name="Natvig D.O."/>
            <person name="Powell A.J."/>
            <person name="Tsang A."/>
            <person name="Grigoriev I.V."/>
        </authorList>
    </citation>
    <scope>NUCLEOTIDE SEQUENCE [LARGE SCALE GENOMIC DNA]</scope>
    <source>
        <strain evidence="2 3">ATCC 22073</strain>
    </source>
</reference>
<evidence type="ECO:0000313" key="3">
    <source>
        <dbReference type="Proteomes" id="UP001600064"/>
    </source>
</evidence>
<accession>A0ABR4DNJ9</accession>
<dbReference type="EMBL" id="JAZGUE010000001">
    <property type="protein sequence ID" value="KAL2271626.1"/>
    <property type="molecule type" value="Genomic_DNA"/>
</dbReference>
<dbReference type="Proteomes" id="UP001600064">
    <property type="component" value="Unassembled WGS sequence"/>
</dbReference>
<feature type="compositionally biased region" description="Basic and acidic residues" evidence="1">
    <location>
        <begin position="101"/>
        <end position="110"/>
    </location>
</feature>
<dbReference type="PANTHER" id="PTHR28096:SF1">
    <property type="entry name" value="PROTEIN FAF1"/>
    <property type="match status" value="1"/>
</dbReference>
<comment type="caution">
    <text evidence="2">The sequence shown here is derived from an EMBL/GenBank/DDBJ whole genome shotgun (WGS) entry which is preliminary data.</text>
</comment>
<evidence type="ECO:0000313" key="2">
    <source>
        <dbReference type="EMBL" id="KAL2271626.1"/>
    </source>
</evidence>
<dbReference type="InterPro" id="IPR053030">
    <property type="entry name" value="Ribosomal_biogenesis_FAF1-like"/>
</dbReference>
<name>A0ABR4DNJ9_9PEZI</name>
<organism evidence="2 3">
    <name type="scientific">Remersonia thermophila</name>
    <dbReference type="NCBI Taxonomy" id="72144"/>
    <lineage>
        <taxon>Eukaryota</taxon>
        <taxon>Fungi</taxon>
        <taxon>Dikarya</taxon>
        <taxon>Ascomycota</taxon>
        <taxon>Pezizomycotina</taxon>
        <taxon>Sordariomycetes</taxon>
        <taxon>Sordariomycetidae</taxon>
        <taxon>Sordariales</taxon>
        <taxon>Sordariales incertae sedis</taxon>
        <taxon>Remersonia</taxon>
    </lineage>
</organism>
<feature type="compositionally biased region" description="Basic and acidic residues" evidence="1">
    <location>
        <begin position="27"/>
        <end position="37"/>
    </location>
</feature>
<feature type="region of interest" description="Disordered" evidence="1">
    <location>
        <begin position="188"/>
        <end position="208"/>
    </location>
</feature>
<feature type="compositionally biased region" description="Polar residues" evidence="1">
    <location>
        <begin position="141"/>
        <end position="152"/>
    </location>
</feature>
<evidence type="ECO:0008006" key="4">
    <source>
        <dbReference type="Google" id="ProtNLM"/>
    </source>
</evidence>
<feature type="compositionally biased region" description="Basic and acidic residues" evidence="1">
    <location>
        <begin position="253"/>
        <end position="274"/>
    </location>
</feature>
<evidence type="ECO:0000256" key="1">
    <source>
        <dbReference type="SAM" id="MobiDB-lite"/>
    </source>
</evidence>